<dbReference type="InterPro" id="IPR051448">
    <property type="entry name" value="CdaR-like_regulators"/>
</dbReference>
<feature type="domain" description="PucR-like N-terminal" evidence="2">
    <location>
        <begin position="11"/>
        <end position="172"/>
    </location>
</feature>
<dbReference type="InterPro" id="IPR042070">
    <property type="entry name" value="PucR_C-HTH_sf"/>
</dbReference>
<gene>
    <name evidence="3" type="ORF">BN4615_P10805</name>
</gene>
<dbReference type="Gene3D" id="1.10.10.2840">
    <property type="entry name" value="PucR C-terminal helix-turn-helix domain"/>
    <property type="match status" value="1"/>
</dbReference>
<dbReference type="Pfam" id="PF25906">
    <property type="entry name" value="PucR-like_N"/>
    <property type="match status" value="1"/>
</dbReference>
<feature type="domain" description="PucR C-terminal helix-turn-helix" evidence="1">
    <location>
        <begin position="327"/>
        <end position="385"/>
    </location>
</feature>
<dbReference type="AlphaFoldDB" id="A0A1M4ER18"/>
<protein>
    <submittedName>
        <fullName evidence="3">Regulatory protein</fullName>
    </submittedName>
</protein>
<dbReference type="RefSeq" id="WP_225269818.1">
    <property type="nucleotide sequence ID" value="NZ_CP084058.1"/>
</dbReference>
<dbReference type="PANTHER" id="PTHR33744:SF1">
    <property type="entry name" value="DNA-BINDING TRANSCRIPTIONAL ACTIVATOR ADER"/>
    <property type="match status" value="1"/>
</dbReference>
<dbReference type="InterPro" id="IPR025736">
    <property type="entry name" value="PucR_C-HTH_dom"/>
</dbReference>
<name>A0A1M4ER18_9ACTN</name>
<dbReference type="PANTHER" id="PTHR33744">
    <property type="entry name" value="CARBOHYDRATE DIACID REGULATOR"/>
    <property type="match status" value="1"/>
</dbReference>
<dbReference type="InterPro" id="IPR058663">
    <property type="entry name" value="PucR-like_N"/>
</dbReference>
<sequence>MAIKSDISESRTPAHIVKTLRSGVGPVSEEVIEEIQARIPEYARPSDEIYIKVVRMAVEQAIEGFLDRIESPDAPWDPEPFRMIGKGEAAEGRNLEPLQAAMRLGARVGWRRLTEIAGPLGLSPQALCELGEAVFVHLDRLADAAAEGYDEARAHEAGEMERRRARLLDLLLSQPPASPDAIADLAKAAAWRLPRTVACVALDDQYGTCRVPPLPPDVLTGPGRPLPCLLVPDPAGPGQAQLLEHALRGRRAAIGPAVPLVAAATSLRWAGEALELSRRGVLPRGLLRCEDHLATLVVFKDEELVDVLAEVRLAPLAHLRPTQQDRLAETLLAWLRYGRGAGEVAAKLHVHPQTVRYRLRQLEELYGDQLADPDIRFELEIALRARQSTRPGHRDGDR</sequence>
<reference evidence="3" key="1">
    <citation type="submission" date="2016-04" db="EMBL/GenBank/DDBJ databases">
        <authorList>
            <person name="Evans L.H."/>
            <person name="Alamgir A."/>
            <person name="Owens N."/>
            <person name="Weber N.D."/>
            <person name="Virtaneva K."/>
            <person name="Barbian K."/>
            <person name="Babar A."/>
            <person name="Rosenke K."/>
        </authorList>
    </citation>
    <scope>NUCLEOTIDE SEQUENCE</scope>
    <source>
        <strain evidence="3">Nono1</strain>
    </source>
</reference>
<evidence type="ECO:0000259" key="2">
    <source>
        <dbReference type="Pfam" id="PF25906"/>
    </source>
</evidence>
<proteinExistence type="predicted"/>
<dbReference type="EMBL" id="LT559118">
    <property type="protein sequence ID" value="SBP01289.1"/>
    <property type="molecule type" value="Genomic_DNA"/>
</dbReference>
<evidence type="ECO:0000259" key="1">
    <source>
        <dbReference type="Pfam" id="PF13556"/>
    </source>
</evidence>
<organism evidence="3">
    <name type="scientific">Nonomuraea gerenzanensis</name>
    <dbReference type="NCBI Taxonomy" id="93944"/>
    <lineage>
        <taxon>Bacteria</taxon>
        <taxon>Bacillati</taxon>
        <taxon>Actinomycetota</taxon>
        <taxon>Actinomycetes</taxon>
        <taxon>Streptosporangiales</taxon>
        <taxon>Streptosporangiaceae</taxon>
        <taxon>Nonomuraea</taxon>
    </lineage>
</organism>
<dbReference type="Pfam" id="PF13556">
    <property type="entry name" value="HTH_30"/>
    <property type="match status" value="1"/>
</dbReference>
<accession>A0A1M4ER18</accession>
<evidence type="ECO:0000313" key="3">
    <source>
        <dbReference type="EMBL" id="SBP01289.1"/>
    </source>
</evidence>